<keyword evidence="8" id="KW-0413">Isomerase</keyword>
<dbReference type="PANTHER" id="PTHR13710:SF108">
    <property type="entry name" value="ATP-DEPENDENT DNA HELICASE Q4"/>
    <property type="match status" value="1"/>
</dbReference>
<dbReference type="SUPFAM" id="SSF52540">
    <property type="entry name" value="P-loop containing nucleoside triphosphate hydrolases"/>
    <property type="match status" value="1"/>
</dbReference>
<reference evidence="16 17" key="1">
    <citation type="submission" date="2024-01" db="EMBL/GenBank/DDBJ databases">
        <title>The genomes of 5 underutilized Papilionoideae crops provide insights into root nodulation and disease resistance.</title>
        <authorList>
            <person name="Yuan L."/>
        </authorList>
    </citation>
    <scope>NUCLEOTIDE SEQUENCE [LARGE SCALE GENOMIC DNA]</scope>
    <source>
        <strain evidence="16">LY-2023</strain>
        <tissue evidence="16">Leaf</tissue>
    </source>
</reference>
<dbReference type="GO" id="GO:0005524">
    <property type="term" value="F:ATP binding"/>
    <property type="evidence" value="ECO:0007669"/>
    <property type="project" value="UniProtKB-KW"/>
</dbReference>
<evidence type="ECO:0000259" key="14">
    <source>
        <dbReference type="PROSITE" id="PS51192"/>
    </source>
</evidence>
<dbReference type="GO" id="GO:0005737">
    <property type="term" value="C:cytoplasm"/>
    <property type="evidence" value="ECO:0007669"/>
    <property type="project" value="TreeGrafter"/>
</dbReference>
<dbReference type="PANTHER" id="PTHR13710">
    <property type="entry name" value="DNA HELICASE RECQ FAMILY MEMBER"/>
    <property type="match status" value="1"/>
</dbReference>
<dbReference type="SMART" id="SM00490">
    <property type="entry name" value="HELICc"/>
    <property type="match status" value="1"/>
</dbReference>
<evidence type="ECO:0000256" key="10">
    <source>
        <dbReference type="ARBA" id="ARBA00034617"/>
    </source>
</evidence>
<dbReference type="InterPro" id="IPR011545">
    <property type="entry name" value="DEAD/DEAH_box_helicase_dom"/>
</dbReference>
<dbReference type="Gene3D" id="3.40.50.300">
    <property type="entry name" value="P-loop containing nucleotide triphosphate hydrolases"/>
    <property type="match status" value="2"/>
</dbReference>
<sequence length="912" mass="101832">MDSDSGSDGSHVSATPPRQTLPPPPPPKPPLVDSTKSRARTKTKPKPSKKSKPVPSRNPSKPDLVQLEPFPLPTLPFQIRRPSDCVPSTSHSVEILRAGFFSSNYASFSKVRRPLVNLEPSGNEPVPSSIPDSASKVETAEPRKPGKKQHPNLIGASLPMPSVKLRSCGNEGNFVRLNLNGKRKRFVNKGWNKNGRFGSGGGGGRRYKRRRGKLERKGEGEEETIMESGELKLTECCKRKEIDCNVMEEVVAAALVEPSDENLVKLLKLIYGYDCFREGQLEAIKMVLAGKSSVVVLPTGAGKSLCYQLPAVILPGITLVVSPLVALMIDQLRQLPHVISGGLLSSSQTPEEASETLNRLRQGTIKVLFVSPERFLNDEFLSTISSMPAVSLVIDEAHCISEWSHNFRPSFMRLRASLLCKTLNVRSVLAMTATATTATLDAIMSALEIPYTNLIQKAQLRDNLHLSVSLVKNRMKDLLILMKSHPFVEVQSIIIYCKFQSETDLISRYLNDNNIKAKSYHSGITAKERSRVQELFNSNKIRVVVATVAFGMGLNKSDVGAVIHYSLPESLEEYVQEVGRAGRDGRLSYCHLFYDNETYFKLRSLMHSEGVDEYAVNKFLREVFPADNNSCGKIYSLIKESASRRFDMKEEVILTILTRLELGDVQYLQLLPQINATCTMTFHKTPPPFLAQKVSAIAVILKRSENKHGQYVFDIPTVANDMRITAIELTNQMYNLKLMGEITYEMKDLAYCYRIVEVPTDLLSLSADITRWLSEVENCKVRKIDAMFNAAYFALNLCDKMQGCSGADHTPCLQRKILDYFAGVDSTDFCKKIGQSSPFLRADIKVFLQSNSQARFTPRAIARLLHGIASPAYPSTAWSKTHFWGRYMHIEFKVVMEAAKAELKNFVGKDML</sequence>
<dbReference type="InterPro" id="IPR001650">
    <property type="entry name" value="Helicase_C-like"/>
</dbReference>
<keyword evidence="5" id="KW-0347">Helicase</keyword>
<evidence type="ECO:0000256" key="12">
    <source>
        <dbReference type="ARBA" id="ARBA00049360"/>
    </source>
</evidence>
<organism evidence="16 17">
    <name type="scientific">Clitoria ternatea</name>
    <name type="common">Butterfly pea</name>
    <dbReference type="NCBI Taxonomy" id="43366"/>
    <lineage>
        <taxon>Eukaryota</taxon>
        <taxon>Viridiplantae</taxon>
        <taxon>Streptophyta</taxon>
        <taxon>Embryophyta</taxon>
        <taxon>Tracheophyta</taxon>
        <taxon>Spermatophyta</taxon>
        <taxon>Magnoliopsida</taxon>
        <taxon>eudicotyledons</taxon>
        <taxon>Gunneridae</taxon>
        <taxon>Pentapetalae</taxon>
        <taxon>rosids</taxon>
        <taxon>fabids</taxon>
        <taxon>Fabales</taxon>
        <taxon>Fabaceae</taxon>
        <taxon>Papilionoideae</taxon>
        <taxon>50 kb inversion clade</taxon>
        <taxon>NPAAA clade</taxon>
        <taxon>indigoferoid/millettioid clade</taxon>
        <taxon>Phaseoleae</taxon>
        <taxon>Clitoria</taxon>
    </lineage>
</organism>
<dbReference type="GO" id="GO:0000724">
    <property type="term" value="P:double-strand break repair via homologous recombination"/>
    <property type="evidence" value="ECO:0007669"/>
    <property type="project" value="TreeGrafter"/>
</dbReference>
<comment type="caution">
    <text evidence="16">The sequence shown here is derived from an EMBL/GenBank/DDBJ whole genome shotgun (WGS) entry which is preliminary data.</text>
</comment>
<dbReference type="CDD" id="cd18794">
    <property type="entry name" value="SF2_C_RecQ"/>
    <property type="match status" value="1"/>
</dbReference>
<dbReference type="Pfam" id="PF00271">
    <property type="entry name" value="Helicase_C"/>
    <property type="match status" value="1"/>
</dbReference>
<feature type="region of interest" description="Disordered" evidence="13">
    <location>
        <begin position="118"/>
        <end position="158"/>
    </location>
</feature>
<evidence type="ECO:0000256" key="2">
    <source>
        <dbReference type="ARBA" id="ARBA00005446"/>
    </source>
</evidence>
<feature type="compositionally biased region" description="Basic residues" evidence="13">
    <location>
        <begin position="205"/>
        <end position="214"/>
    </location>
</feature>
<dbReference type="Pfam" id="PF00270">
    <property type="entry name" value="DEAD"/>
    <property type="match status" value="1"/>
</dbReference>
<keyword evidence="7" id="KW-0238">DNA-binding</keyword>
<evidence type="ECO:0000256" key="1">
    <source>
        <dbReference type="ARBA" id="ARBA00004123"/>
    </source>
</evidence>
<accession>A0AAN9Q5E8</accession>
<keyword evidence="9" id="KW-0539">Nucleus</keyword>
<evidence type="ECO:0000256" key="11">
    <source>
        <dbReference type="ARBA" id="ARBA00034808"/>
    </source>
</evidence>
<feature type="compositionally biased region" description="Basic residues" evidence="13">
    <location>
        <begin position="37"/>
        <end position="52"/>
    </location>
</feature>
<dbReference type="PROSITE" id="PS51194">
    <property type="entry name" value="HELICASE_CTER"/>
    <property type="match status" value="1"/>
</dbReference>
<dbReference type="EMBL" id="JAYKXN010000001">
    <property type="protein sequence ID" value="KAK7319068.1"/>
    <property type="molecule type" value="Genomic_DNA"/>
</dbReference>
<feature type="compositionally biased region" description="Low complexity" evidence="13">
    <location>
        <begin position="53"/>
        <end position="62"/>
    </location>
</feature>
<evidence type="ECO:0000256" key="7">
    <source>
        <dbReference type="ARBA" id="ARBA00023125"/>
    </source>
</evidence>
<dbReference type="EC" id="5.6.2.4" evidence="11"/>
<evidence type="ECO:0000256" key="4">
    <source>
        <dbReference type="ARBA" id="ARBA00022801"/>
    </source>
</evidence>
<comment type="similarity">
    <text evidence="2">Belongs to the helicase family. RecQ subfamily.</text>
</comment>
<dbReference type="GO" id="GO:0003677">
    <property type="term" value="F:DNA binding"/>
    <property type="evidence" value="ECO:0007669"/>
    <property type="project" value="UniProtKB-KW"/>
</dbReference>
<evidence type="ECO:0000256" key="5">
    <source>
        <dbReference type="ARBA" id="ARBA00022806"/>
    </source>
</evidence>
<evidence type="ECO:0000256" key="3">
    <source>
        <dbReference type="ARBA" id="ARBA00022741"/>
    </source>
</evidence>
<evidence type="ECO:0000259" key="15">
    <source>
        <dbReference type="PROSITE" id="PS51194"/>
    </source>
</evidence>
<feature type="compositionally biased region" description="Pro residues" evidence="13">
    <location>
        <begin position="19"/>
        <end position="30"/>
    </location>
</feature>
<dbReference type="AlphaFoldDB" id="A0AAN9Q5E8"/>
<evidence type="ECO:0000256" key="6">
    <source>
        <dbReference type="ARBA" id="ARBA00022840"/>
    </source>
</evidence>
<proteinExistence type="inferred from homology"/>
<feature type="domain" description="Helicase C-terminal" evidence="15">
    <location>
        <begin position="474"/>
        <end position="624"/>
    </location>
</feature>
<dbReference type="NCBIfam" id="TIGR00614">
    <property type="entry name" value="recQ_fam"/>
    <property type="match status" value="1"/>
</dbReference>
<evidence type="ECO:0000256" key="13">
    <source>
        <dbReference type="SAM" id="MobiDB-lite"/>
    </source>
</evidence>
<feature type="compositionally biased region" description="Low complexity" evidence="13">
    <location>
        <begin position="1"/>
        <end position="10"/>
    </location>
</feature>
<evidence type="ECO:0000256" key="8">
    <source>
        <dbReference type="ARBA" id="ARBA00023235"/>
    </source>
</evidence>
<gene>
    <name evidence="16" type="ORF">RJT34_03780</name>
</gene>
<dbReference type="GO" id="GO:0005634">
    <property type="term" value="C:nucleus"/>
    <property type="evidence" value="ECO:0007669"/>
    <property type="project" value="UniProtKB-SubCell"/>
</dbReference>
<dbReference type="FunFam" id="3.40.50.300:FF:001334">
    <property type="entry name" value="ATP-dependent DNA helicase Q-like 5"/>
    <property type="match status" value="1"/>
</dbReference>
<dbReference type="PROSITE" id="PS51192">
    <property type="entry name" value="HELICASE_ATP_BIND_1"/>
    <property type="match status" value="1"/>
</dbReference>
<dbReference type="FunFam" id="3.40.50.300:FF:000772">
    <property type="entry name" value="ATP-dependent DNA helicase Q4"/>
    <property type="match status" value="1"/>
</dbReference>
<evidence type="ECO:0000313" key="16">
    <source>
        <dbReference type="EMBL" id="KAK7319068.1"/>
    </source>
</evidence>
<feature type="domain" description="Helicase ATP-binding" evidence="14">
    <location>
        <begin position="284"/>
        <end position="453"/>
    </location>
</feature>
<comment type="catalytic activity">
    <reaction evidence="12">
        <text>ATP + H2O = ADP + phosphate + H(+)</text>
        <dbReference type="Rhea" id="RHEA:13065"/>
        <dbReference type="ChEBI" id="CHEBI:15377"/>
        <dbReference type="ChEBI" id="CHEBI:15378"/>
        <dbReference type="ChEBI" id="CHEBI:30616"/>
        <dbReference type="ChEBI" id="CHEBI:43474"/>
        <dbReference type="ChEBI" id="CHEBI:456216"/>
    </reaction>
</comment>
<feature type="region of interest" description="Disordered" evidence="13">
    <location>
        <begin position="1"/>
        <end position="69"/>
    </location>
</feature>
<evidence type="ECO:0000313" key="17">
    <source>
        <dbReference type="Proteomes" id="UP001359559"/>
    </source>
</evidence>
<keyword evidence="3" id="KW-0547">Nucleotide-binding</keyword>
<dbReference type="SMART" id="SM00487">
    <property type="entry name" value="DEXDc"/>
    <property type="match status" value="1"/>
</dbReference>
<dbReference type="GO" id="GO:0016787">
    <property type="term" value="F:hydrolase activity"/>
    <property type="evidence" value="ECO:0007669"/>
    <property type="project" value="UniProtKB-KW"/>
</dbReference>
<feature type="region of interest" description="Disordered" evidence="13">
    <location>
        <begin position="193"/>
        <end position="222"/>
    </location>
</feature>
<name>A0AAN9Q5E8_CLITE</name>
<dbReference type="InterPro" id="IPR004589">
    <property type="entry name" value="DNA_helicase_ATP-dep_RecQ"/>
</dbReference>
<comment type="catalytic activity">
    <reaction evidence="10">
        <text>Couples ATP hydrolysis with the unwinding of duplex DNA by translocating in the 3'-5' direction.</text>
        <dbReference type="EC" id="5.6.2.4"/>
    </reaction>
</comment>
<comment type="subcellular location">
    <subcellularLocation>
        <location evidence="1">Nucleus</location>
    </subcellularLocation>
</comment>
<dbReference type="InterPro" id="IPR014001">
    <property type="entry name" value="Helicase_ATP-bd"/>
</dbReference>
<dbReference type="GO" id="GO:0005694">
    <property type="term" value="C:chromosome"/>
    <property type="evidence" value="ECO:0007669"/>
    <property type="project" value="TreeGrafter"/>
</dbReference>
<keyword evidence="4" id="KW-0378">Hydrolase</keyword>
<dbReference type="InterPro" id="IPR027417">
    <property type="entry name" value="P-loop_NTPase"/>
</dbReference>
<dbReference type="GO" id="GO:0043138">
    <property type="term" value="F:3'-5' DNA helicase activity"/>
    <property type="evidence" value="ECO:0007669"/>
    <property type="project" value="UniProtKB-EC"/>
</dbReference>
<evidence type="ECO:0000256" key="9">
    <source>
        <dbReference type="ARBA" id="ARBA00023242"/>
    </source>
</evidence>
<protein>
    <recommendedName>
        <fullName evidence="11">DNA 3'-5' helicase</fullName>
        <ecNumber evidence="11">5.6.2.4</ecNumber>
    </recommendedName>
</protein>
<keyword evidence="17" id="KW-1185">Reference proteome</keyword>
<dbReference type="Proteomes" id="UP001359559">
    <property type="component" value="Unassembled WGS sequence"/>
</dbReference>
<dbReference type="GO" id="GO:0009378">
    <property type="term" value="F:four-way junction helicase activity"/>
    <property type="evidence" value="ECO:0007669"/>
    <property type="project" value="TreeGrafter"/>
</dbReference>
<keyword evidence="6" id="KW-0067">ATP-binding</keyword>